<keyword evidence="4" id="KW-1185">Reference proteome</keyword>
<reference evidence="3 4" key="1">
    <citation type="submission" date="2018-05" db="EMBL/GenBank/DDBJ databases">
        <title>Whole genome sequencing for identification of molecular markers to develop diagnostic detection tools for the regulated plant pathogen Lachnellula willkommii.</title>
        <authorList>
            <person name="Giroux E."/>
            <person name="Bilodeau G."/>
        </authorList>
    </citation>
    <scope>NUCLEOTIDE SEQUENCE [LARGE SCALE GENOMIC DNA]</scope>
    <source>
        <strain evidence="3 4">CBS 203.66</strain>
    </source>
</reference>
<dbReference type="Gene3D" id="2.40.160.210">
    <property type="entry name" value="Acyl-CoA thioesterase, double hotdog domain"/>
    <property type="match status" value="1"/>
</dbReference>
<dbReference type="Proteomes" id="UP000469559">
    <property type="component" value="Unassembled WGS sequence"/>
</dbReference>
<organism evidence="3 4">
    <name type="scientific">Lachnellula arida</name>
    <dbReference type="NCBI Taxonomy" id="1316785"/>
    <lineage>
        <taxon>Eukaryota</taxon>
        <taxon>Fungi</taxon>
        <taxon>Dikarya</taxon>
        <taxon>Ascomycota</taxon>
        <taxon>Pezizomycotina</taxon>
        <taxon>Leotiomycetes</taxon>
        <taxon>Helotiales</taxon>
        <taxon>Lachnaceae</taxon>
        <taxon>Lachnellula</taxon>
    </lineage>
</organism>
<gene>
    <name evidence="3" type="ORF">LARI1_G000939</name>
</gene>
<evidence type="ECO:0000313" key="4">
    <source>
        <dbReference type="Proteomes" id="UP000469559"/>
    </source>
</evidence>
<comment type="caution">
    <text evidence="3">The sequence shown here is derived from an EMBL/GenBank/DDBJ whole genome shotgun (WGS) entry which is preliminary data.</text>
</comment>
<evidence type="ECO:0008006" key="5">
    <source>
        <dbReference type="Google" id="ProtNLM"/>
    </source>
</evidence>
<accession>A0A8T9BQR2</accession>
<dbReference type="Pfam" id="PF20789">
    <property type="entry name" value="4HBT_3C"/>
    <property type="match status" value="1"/>
</dbReference>
<evidence type="ECO:0000259" key="2">
    <source>
        <dbReference type="Pfam" id="PF20789"/>
    </source>
</evidence>
<feature type="non-terminal residue" evidence="3">
    <location>
        <position position="1"/>
    </location>
</feature>
<protein>
    <recommendedName>
        <fullName evidence="5">Thioesterase domain-containing protein</fullName>
    </recommendedName>
</protein>
<dbReference type="InterPro" id="IPR052389">
    <property type="entry name" value="Sec_Metab_Biosynth-Assoc"/>
</dbReference>
<name>A0A8T9BQR2_9HELO</name>
<evidence type="ECO:0000259" key="1">
    <source>
        <dbReference type="Pfam" id="PF13622"/>
    </source>
</evidence>
<dbReference type="InterPro" id="IPR049450">
    <property type="entry name" value="ACOT8-like_C"/>
</dbReference>
<dbReference type="OrthoDB" id="2532955at2759"/>
<dbReference type="SUPFAM" id="SSF54637">
    <property type="entry name" value="Thioesterase/thiol ester dehydrase-isomerase"/>
    <property type="match status" value="2"/>
</dbReference>
<proteinExistence type="predicted"/>
<dbReference type="InterPro" id="IPR049449">
    <property type="entry name" value="TesB_ACOT8-like_N"/>
</dbReference>
<dbReference type="AlphaFoldDB" id="A0A8T9BQR2"/>
<dbReference type="InterPro" id="IPR042171">
    <property type="entry name" value="Acyl-CoA_hotdog"/>
</dbReference>
<dbReference type="Pfam" id="PF13622">
    <property type="entry name" value="4HBT_3"/>
    <property type="match status" value="1"/>
</dbReference>
<evidence type="ECO:0000313" key="3">
    <source>
        <dbReference type="EMBL" id="TVY20382.1"/>
    </source>
</evidence>
<dbReference type="EMBL" id="QGMF01000058">
    <property type="protein sequence ID" value="TVY20382.1"/>
    <property type="molecule type" value="Genomic_DNA"/>
</dbReference>
<dbReference type="PANTHER" id="PTHR38110:SF1">
    <property type="entry name" value="THIOESTERASE DOMAIN-CONTAINING PROTEIN"/>
    <property type="match status" value="1"/>
</dbReference>
<dbReference type="PANTHER" id="PTHR38110">
    <property type="entry name" value="CHROMOSOME 23, WHOLE GENOME SHOTGUN SEQUENCE"/>
    <property type="match status" value="1"/>
</dbReference>
<dbReference type="InterPro" id="IPR029069">
    <property type="entry name" value="HotDog_dom_sf"/>
</dbReference>
<sequence length="318" mass="35457">PSPLKMASGNKKTIFVDATAVKALSTHKYTAWFHDDWCIGSVPHGGYVTTIFMQVVATHFNTTLSKQNQPHTIALHLDFLRRTQVGEAHFTVKDTKLGRQTSVVHVTLSQDGREEVLGVITNSNMLTETGVSFSTSWSLNPAPSPVSLACLAEDKDENWCLQPEMPFAAFRKATAKTEFYLPRGGQKDRNKADEWIRLRSGEKWTNSSLGFVADTWPMPIEAFLREENSSNGGKTDRTRTMWYPTLLLNLDVKKALPDEGVEWLLVRVEAKAIKNGRMDLEIVILDEGRDLVALSHHVALAVPAERNIAERNTGASKI</sequence>
<feature type="domain" description="Acyl-CoA thioesterase-like N-terminal HotDog" evidence="1">
    <location>
        <begin position="34"/>
        <end position="121"/>
    </location>
</feature>
<feature type="domain" description="Acyl-CoA thioesterase-like C-terminal" evidence="2">
    <location>
        <begin position="179"/>
        <end position="300"/>
    </location>
</feature>